<name>A0A9D9HQN4_9SPIR</name>
<organism evidence="11 12">
    <name type="scientific">Candidatus Gallitreponema excrementavium</name>
    <dbReference type="NCBI Taxonomy" id="2840840"/>
    <lineage>
        <taxon>Bacteria</taxon>
        <taxon>Pseudomonadati</taxon>
        <taxon>Spirochaetota</taxon>
        <taxon>Spirochaetia</taxon>
        <taxon>Spirochaetales</taxon>
        <taxon>Candidatus Gallitreponema</taxon>
    </lineage>
</organism>
<feature type="transmembrane region" description="Helical" evidence="10">
    <location>
        <begin position="16"/>
        <end position="37"/>
    </location>
</feature>
<keyword evidence="9" id="KW-0046">Antibiotic resistance</keyword>
<feature type="transmembrane region" description="Helical" evidence="10">
    <location>
        <begin position="364"/>
        <end position="388"/>
    </location>
</feature>
<dbReference type="CDD" id="cd13143">
    <property type="entry name" value="MATE_MepA_like"/>
    <property type="match status" value="1"/>
</dbReference>
<dbReference type="GO" id="GO:0042910">
    <property type="term" value="F:xenobiotic transmembrane transporter activity"/>
    <property type="evidence" value="ECO:0007669"/>
    <property type="project" value="InterPro"/>
</dbReference>
<evidence type="ECO:0000256" key="7">
    <source>
        <dbReference type="ARBA" id="ARBA00022989"/>
    </source>
</evidence>
<evidence type="ECO:0000256" key="8">
    <source>
        <dbReference type="ARBA" id="ARBA00023136"/>
    </source>
</evidence>
<dbReference type="Pfam" id="PF01554">
    <property type="entry name" value="MatE"/>
    <property type="match status" value="2"/>
</dbReference>
<evidence type="ECO:0000313" key="12">
    <source>
        <dbReference type="Proteomes" id="UP000823638"/>
    </source>
</evidence>
<dbReference type="PANTHER" id="PTHR43823">
    <property type="entry name" value="SPORULATION PROTEIN YKVU"/>
    <property type="match status" value="1"/>
</dbReference>
<dbReference type="Proteomes" id="UP000823638">
    <property type="component" value="Unassembled WGS sequence"/>
</dbReference>
<comment type="similarity">
    <text evidence="2">Belongs to the multi antimicrobial extrusion (MATE) (TC 2.A.66.1) family. MepA subfamily.</text>
</comment>
<feature type="transmembrane region" description="Helical" evidence="10">
    <location>
        <begin position="400"/>
        <end position="422"/>
    </location>
</feature>
<gene>
    <name evidence="11" type="ORF">IAA81_09165</name>
</gene>
<evidence type="ECO:0000256" key="1">
    <source>
        <dbReference type="ARBA" id="ARBA00004651"/>
    </source>
</evidence>
<evidence type="ECO:0000256" key="4">
    <source>
        <dbReference type="ARBA" id="ARBA00022448"/>
    </source>
</evidence>
<proteinExistence type="inferred from homology"/>
<dbReference type="InterPro" id="IPR048279">
    <property type="entry name" value="MdtK-like"/>
</dbReference>
<dbReference type="GO" id="GO:0015297">
    <property type="term" value="F:antiporter activity"/>
    <property type="evidence" value="ECO:0007669"/>
    <property type="project" value="InterPro"/>
</dbReference>
<dbReference type="AlphaFoldDB" id="A0A9D9HQN4"/>
<feature type="transmembrane region" description="Helical" evidence="10">
    <location>
        <begin position="241"/>
        <end position="262"/>
    </location>
</feature>
<keyword evidence="8 10" id="KW-0472">Membrane</keyword>
<feature type="transmembrane region" description="Helical" evidence="10">
    <location>
        <begin position="198"/>
        <end position="218"/>
    </location>
</feature>
<evidence type="ECO:0000256" key="6">
    <source>
        <dbReference type="ARBA" id="ARBA00022692"/>
    </source>
</evidence>
<feature type="transmembrane region" description="Helical" evidence="10">
    <location>
        <begin position="428"/>
        <end position="446"/>
    </location>
</feature>
<dbReference type="InterPro" id="IPR051327">
    <property type="entry name" value="MATE_MepA_subfamily"/>
</dbReference>
<comment type="caution">
    <text evidence="11">The sequence shown here is derived from an EMBL/GenBank/DDBJ whole genome shotgun (WGS) entry which is preliminary data.</text>
</comment>
<feature type="transmembrane region" description="Helical" evidence="10">
    <location>
        <begin position="96"/>
        <end position="119"/>
    </location>
</feature>
<sequence>MTLQEERLGSEKPWKLVLFLALPSALAQLINVLYNIVDRVYIGHIPGAGADALTGVGVTFPVITLISAFSAFAGAGGAPLAAISLGKGDRNTAEKILGNGAFLLTVFSVILGVFFYVFMEPVLFAFGASSVTLGYATEYLKVYLLGTLFVQYAVGLNLFISCQGHAKTAMFSVLIGAVLNIVLDPVFIFVLGMGVKGAAIATVISQAVSALWVIRFLTSDKSGLRLKKIYLKPDIIIIKKIMSLGISPFIMQATESLIVVVLNKSLLHYGGDLYVGSMTILQSVMQFIFVPINGLTQGTQPVISYNYGAGNKDRVKAVFRVIISVTVVITVFAWFITSFFPGFFAGIFTGDQNLIALVEKTMPVFMGGIWLFGVQMACQSAFVGLGQAKISLFLAMLRKVILLVPLTLVLPLFFGVKGIYFAEPVSDITSATVTGILFFLNFNKILDKKA</sequence>
<reference evidence="11" key="1">
    <citation type="submission" date="2020-10" db="EMBL/GenBank/DDBJ databases">
        <authorList>
            <person name="Gilroy R."/>
        </authorList>
    </citation>
    <scope>NUCLEOTIDE SEQUENCE</scope>
    <source>
        <strain evidence="11">10532</strain>
    </source>
</reference>
<dbReference type="EMBL" id="JADIMM010000108">
    <property type="protein sequence ID" value="MBO8458376.1"/>
    <property type="molecule type" value="Genomic_DNA"/>
</dbReference>
<feature type="transmembrane region" description="Helical" evidence="10">
    <location>
        <begin position="57"/>
        <end position="84"/>
    </location>
</feature>
<evidence type="ECO:0000313" key="11">
    <source>
        <dbReference type="EMBL" id="MBO8458376.1"/>
    </source>
</evidence>
<dbReference type="InterPro" id="IPR045070">
    <property type="entry name" value="MATE_MepA-like"/>
</dbReference>
<feature type="transmembrane region" description="Helical" evidence="10">
    <location>
        <begin position="171"/>
        <end position="192"/>
    </location>
</feature>
<comment type="subcellular location">
    <subcellularLocation>
        <location evidence="1">Cell membrane</location>
        <topology evidence="1">Multi-pass membrane protein</topology>
    </subcellularLocation>
</comment>
<keyword evidence="7 10" id="KW-1133">Transmembrane helix</keyword>
<dbReference type="PIRSF" id="PIRSF006603">
    <property type="entry name" value="DinF"/>
    <property type="match status" value="1"/>
</dbReference>
<keyword evidence="6 10" id="KW-0812">Transmembrane</keyword>
<feature type="transmembrane region" description="Helical" evidence="10">
    <location>
        <begin position="139"/>
        <end position="159"/>
    </location>
</feature>
<dbReference type="InterPro" id="IPR002528">
    <property type="entry name" value="MATE_fam"/>
</dbReference>
<evidence type="ECO:0000256" key="9">
    <source>
        <dbReference type="ARBA" id="ARBA00023251"/>
    </source>
</evidence>
<dbReference type="GO" id="GO:0005886">
    <property type="term" value="C:plasma membrane"/>
    <property type="evidence" value="ECO:0007669"/>
    <property type="project" value="UniProtKB-SubCell"/>
</dbReference>
<evidence type="ECO:0000256" key="3">
    <source>
        <dbReference type="ARBA" id="ARBA00022106"/>
    </source>
</evidence>
<dbReference type="NCBIfam" id="TIGR00797">
    <property type="entry name" value="matE"/>
    <property type="match status" value="1"/>
</dbReference>
<dbReference type="GO" id="GO:0046677">
    <property type="term" value="P:response to antibiotic"/>
    <property type="evidence" value="ECO:0007669"/>
    <property type="project" value="UniProtKB-KW"/>
</dbReference>
<reference evidence="11" key="2">
    <citation type="journal article" date="2021" name="PeerJ">
        <title>Extensive microbial diversity within the chicken gut microbiome revealed by metagenomics and culture.</title>
        <authorList>
            <person name="Gilroy R."/>
            <person name="Ravi A."/>
            <person name="Getino M."/>
            <person name="Pursley I."/>
            <person name="Horton D.L."/>
            <person name="Alikhan N.F."/>
            <person name="Baker D."/>
            <person name="Gharbi K."/>
            <person name="Hall N."/>
            <person name="Watson M."/>
            <person name="Adriaenssens E.M."/>
            <person name="Foster-Nyarko E."/>
            <person name="Jarju S."/>
            <person name="Secka A."/>
            <person name="Antonio M."/>
            <person name="Oren A."/>
            <person name="Chaudhuri R.R."/>
            <person name="La Ragione R."/>
            <person name="Hildebrand F."/>
            <person name="Pallen M.J."/>
        </authorList>
    </citation>
    <scope>NUCLEOTIDE SEQUENCE</scope>
    <source>
        <strain evidence="11">10532</strain>
    </source>
</reference>
<accession>A0A9D9HQN4</accession>
<keyword evidence="5" id="KW-1003">Cell membrane</keyword>
<protein>
    <recommendedName>
        <fullName evidence="3">Multidrug export protein MepA</fullName>
    </recommendedName>
</protein>
<feature type="transmembrane region" description="Helical" evidence="10">
    <location>
        <begin position="317"/>
        <end position="344"/>
    </location>
</feature>
<evidence type="ECO:0000256" key="10">
    <source>
        <dbReference type="SAM" id="Phobius"/>
    </source>
</evidence>
<dbReference type="PANTHER" id="PTHR43823:SF3">
    <property type="entry name" value="MULTIDRUG EXPORT PROTEIN MEPA"/>
    <property type="match status" value="1"/>
</dbReference>
<keyword evidence="4" id="KW-0813">Transport</keyword>
<evidence type="ECO:0000256" key="5">
    <source>
        <dbReference type="ARBA" id="ARBA00022475"/>
    </source>
</evidence>
<feature type="transmembrane region" description="Helical" evidence="10">
    <location>
        <begin position="274"/>
        <end position="296"/>
    </location>
</feature>
<evidence type="ECO:0000256" key="2">
    <source>
        <dbReference type="ARBA" id="ARBA00008417"/>
    </source>
</evidence>